<dbReference type="EMBL" id="JALJXV010000003">
    <property type="protein sequence ID" value="MCP1674278.1"/>
    <property type="molecule type" value="Genomic_DNA"/>
</dbReference>
<sequence length="129" mass="13281">MLRSIKGSCLSYLALAAVAGVAFLFSGDALAQQDIAQMTGTVRTQVDALKNLAVAVFFLIGFVLFGVGLWLFWKDSKESGRGHAKNGLIAVCVGAALLLITTLVGVAANSMLGGGGADQIQQGFGNGNF</sequence>
<organism evidence="3 4">
    <name type="scientific">Natronocella acetinitrilica</name>
    <dbReference type="NCBI Taxonomy" id="414046"/>
    <lineage>
        <taxon>Bacteria</taxon>
        <taxon>Pseudomonadati</taxon>
        <taxon>Pseudomonadota</taxon>
        <taxon>Gammaproteobacteria</taxon>
        <taxon>Chromatiales</taxon>
        <taxon>Ectothiorhodospiraceae</taxon>
        <taxon>Natronocella</taxon>
    </lineage>
</organism>
<feature type="transmembrane region" description="Helical" evidence="1">
    <location>
        <begin position="55"/>
        <end position="73"/>
    </location>
</feature>
<name>A0AAE3G4K6_9GAMM</name>
<evidence type="ECO:0000313" key="3">
    <source>
        <dbReference type="EMBL" id="MCP1674278.1"/>
    </source>
</evidence>
<proteinExistence type="predicted"/>
<dbReference type="Pfam" id="PF20535">
    <property type="entry name" value="DUF6750"/>
    <property type="match status" value="1"/>
</dbReference>
<evidence type="ECO:0000313" key="4">
    <source>
        <dbReference type="Proteomes" id="UP001205843"/>
    </source>
</evidence>
<feature type="signal peptide" evidence="2">
    <location>
        <begin position="1"/>
        <end position="31"/>
    </location>
</feature>
<accession>A0AAE3G4K6</accession>
<dbReference type="InterPro" id="IPR046638">
    <property type="entry name" value="DUF6750"/>
</dbReference>
<dbReference type="RefSeq" id="WP_253476164.1">
    <property type="nucleotide sequence ID" value="NZ_JALJXV010000003.1"/>
</dbReference>
<dbReference type="AlphaFoldDB" id="A0AAE3G4K6"/>
<feature type="chain" id="PRO_5041970197" description="TrbC/VIRB2 family protein" evidence="2">
    <location>
        <begin position="32"/>
        <end position="129"/>
    </location>
</feature>
<gene>
    <name evidence="3" type="ORF">J2T57_001380</name>
</gene>
<keyword evidence="1" id="KW-0812">Transmembrane</keyword>
<keyword evidence="1" id="KW-1133">Transmembrane helix</keyword>
<keyword evidence="1" id="KW-0472">Membrane</keyword>
<dbReference type="Proteomes" id="UP001205843">
    <property type="component" value="Unassembled WGS sequence"/>
</dbReference>
<protein>
    <recommendedName>
        <fullName evidence="5">TrbC/VIRB2 family protein</fullName>
    </recommendedName>
</protein>
<evidence type="ECO:0008006" key="5">
    <source>
        <dbReference type="Google" id="ProtNLM"/>
    </source>
</evidence>
<evidence type="ECO:0000256" key="1">
    <source>
        <dbReference type="SAM" id="Phobius"/>
    </source>
</evidence>
<keyword evidence="2" id="KW-0732">Signal</keyword>
<reference evidence="3" key="1">
    <citation type="submission" date="2022-03" db="EMBL/GenBank/DDBJ databases">
        <title>Genomic Encyclopedia of Type Strains, Phase III (KMG-III): the genomes of soil and plant-associated and newly described type strains.</title>
        <authorList>
            <person name="Whitman W."/>
        </authorList>
    </citation>
    <scope>NUCLEOTIDE SEQUENCE</scope>
    <source>
        <strain evidence="3">ANL 6-2</strain>
    </source>
</reference>
<keyword evidence="4" id="KW-1185">Reference proteome</keyword>
<evidence type="ECO:0000256" key="2">
    <source>
        <dbReference type="SAM" id="SignalP"/>
    </source>
</evidence>
<feature type="transmembrane region" description="Helical" evidence="1">
    <location>
        <begin position="85"/>
        <end position="108"/>
    </location>
</feature>
<comment type="caution">
    <text evidence="3">The sequence shown here is derived from an EMBL/GenBank/DDBJ whole genome shotgun (WGS) entry which is preliminary data.</text>
</comment>